<name>A0A168CT99_CORDF</name>
<dbReference type="CDD" id="cd12148">
    <property type="entry name" value="fungal_TF_MHR"/>
    <property type="match status" value="1"/>
</dbReference>
<dbReference type="InterPro" id="IPR050987">
    <property type="entry name" value="AtrR-like"/>
</dbReference>
<dbReference type="AlphaFoldDB" id="A0A168CT99"/>
<comment type="caution">
    <text evidence="2">The sequence shown here is derived from an EMBL/GenBank/DDBJ whole genome shotgun (WGS) entry which is preliminary data.</text>
</comment>
<dbReference type="PANTHER" id="PTHR46910:SF5">
    <property type="entry name" value="ZN(II)2CYS6 TRANSCRIPTION FACTOR (EUROFUNG)"/>
    <property type="match status" value="1"/>
</dbReference>
<keyword evidence="1" id="KW-0539">Nucleus</keyword>
<evidence type="ECO:0000256" key="1">
    <source>
        <dbReference type="ARBA" id="ARBA00023242"/>
    </source>
</evidence>
<organism evidence="2 3">
    <name type="scientific">Akanthomyces lecanii RCEF 1005</name>
    <dbReference type="NCBI Taxonomy" id="1081108"/>
    <lineage>
        <taxon>Eukaryota</taxon>
        <taxon>Fungi</taxon>
        <taxon>Dikarya</taxon>
        <taxon>Ascomycota</taxon>
        <taxon>Pezizomycotina</taxon>
        <taxon>Sordariomycetes</taxon>
        <taxon>Hypocreomycetidae</taxon>
        <taxon>Hypocreales</taxon>
        <taxon>Cordycipitaceae</taxon>
        <taxon>Akanthomyces</taxon>
        <taxon>Cordyceps confragosa</taxon>
    </lineage>
</organism>
<reference evidence="2 3" key="1">
    <citation type="journal article" date="2016" name="Genome Biol. Evol.">
        <title>Divergent and convergent evolution of fungal pathogenicity.</title>
        <authorList>
            <person name="Shang Y."/>
            <person name="Xiao G."/>
            <person name="Zheng P."/>
            <person name="Cen K."/>
            <person name="Zhan S."/>
            <person name="Wang C."/>
        </authorList>
    </citation>
    <scope>NUCLEOTIDE SEQUENCE [LARGE SCALE GENOMIC DNA]</scope>
    <source>
        <strain evidence="2 3">RCEF 1005</strain>
    </source>
</reference>
<protein>
    <submittedName>
        <fullName evidence="2">Fungal specific transcription factor</fullName>
    </submittedName>
</protein>
<dbReference type="OrthoDB" id="103819at2759"/>
<accession>A0A168CT99</accession>
<proteinExistence type="predicted"/>
<dbReference type="STRING" id="1081108.A0A168CT99"/>
<dbReference type="Proteomes" id="UP000076881">
    <property type="component" value="Unassembled WGS sequence"/>
</dbReference>
<dbReference type="GO" id="GO:0003700">
    <property type="term" value="F:DNA-binding transcription factor activity"/>
    <property type="evidence" value="ECO:0007669"/>
    <property type="project" value="InterPro"/>
</dbReference>
<evidence type="ECO:0000313" key="2">
    <source>
        <dbReference type="EMBL" id="OAA71766.1"/>
    </source>
</evidence>
<sequence>MSLTEHKIDTIAGHVESVAGFIGGLLSAGRLGSDSHTSQVFNTDALQPETLVGVVTCAEVDVYESRGLARQAMLSLQFIRQLPQNSQSHGRGGSFEAALTKIEQLINGRTQYFIDQRSSPNGKRPEFDTATKISSDRLINLALPPREAALQTLADVLDSTVPTLFTMICSLAGVEDAATVCSSLYSRPDTVSKFAFITIHVLFYFVFTEAHSNSCQGGEGGEEYVPYIDTCQVNIEAGIAALPFFVPATTENMQALLLGALYGITASKLRLAQYLATKAAQVCHPWAYHPPSVVAPEQTSAIHQLLYWSIYTVEKWLCLKLGPASGMHEYNITLEPHFQFDGFGAPAPLALSASWIHLAMLEGRIYTKLFSPEACRCPSPEMLRRAESLASLCQDLRLGWTVGRGDSYGDIRNAETSHQVHNFVKGDEMHLFIALTLVSQFSAPSADFGGQFSHTSLEEARRALSIHVECSPLMRLGRYSATAYVNWNLLLLPFAPFFVLACHACASKSCYDLQNLYAFIESLQTADISSDDLTFFIELCWSFYNAALASIAESESS</sequence>
<keyword evidence="3" id="KW-1185">Reference proteome</keyword>
<evidence type="ECO:0000313" key="3">
    <source>
        <dbReference type="Proteomes" id="UP000076881"/>
    </source>
</evidence>
<dbReference type="PANTHER" id="PTHR46910">
    <property type="entry name" value="TRANSCRIPTION FACTOR PDR1"/>
    <property type="match status" value="1"/>
</dbReference>
<gene>
    <name evidence="2" type="ORF">LEL_09001</name>
</gene>
<dbReference type="EMBL" id="AZHF01000008">
    <property type="protein sequence ID" value="OAA71766.1"/>
    <property type="molecule type" value="Genomic_DNA"/>
</dbReference>